<protein>
    <submittedName>
        <fullName evidence="3">Uncharacterized protein</fullName>
    </submittedName>
</protein>
<proteinExistence type="predicted"/>
<keyword evidence="4" id="KW-1185">Reference proteome</keyword>
<dbReference type="EMBL" id="BJNN01000004">
    <property type="protein sequence ID" value="GEC62206.1"/>
    <property type="molecule type" value="Genomic_DNA"/>
</dbReference>
<keyword evidence="2" id="KW-0812">Transmembrane</keyword>
<comment type="caution">
    <text evidence="3">The sequence shown here is derived from an EMBL/GenBank/DDBJ whole genome shotgun (WGS) entry which is preliminary data.</text>
</comment>
<evidence type="ECO:0000313" key="3">
    <source>
        <dbReference type="EMBL" id="GEC62206.1"/>
    </source>
</evidence>
<reference evidence="3 4" key="1">
    <citation type="submission" date="2019-06" db="EMBL/GenBank/DDBJ databases">
        <title>Whole genome shotgun sequence of Komagataeibacter hansenii NBRC 14820.</title>
        <authorList>
            <person name="Hosoyama A."/>
            <person name="Uohara A."/>
            <person name="Ohji S."/>
            <person name="Ichikawa N."/>
        </authorList>
    </citation>
    <scope>NUCLEOTIDE SEQUENCE [LARGE SCALE GENOMIC DNA]</scope>
    <source>
        <strain evidence="3 4">NBRC 14820</strain>
    </source>
</reference>
<feature type="transmembrane region" description="Helical" evidence="2">
    <location>
        <begin position="115"/>
        <end position="135"/>
    </location>
</feature>
<evidence type="ECO:0000256" key="1">
    <source>
        <dbReference type="SAM" id="MobiDB-lite"/>
    </source>
</evidence>
<organism evidence="3 4">
    <name type="scientific">Novacetimonas hansenii</name>
    <name type="common">Komagataeibacter hansenii</name>
    <dbReference type="NCBI Taxonomy" id="436"/>
    <lineage>
        <taxon>Bacteria</taxon>
        <taxon>Pseudomonadati</taxon>
        <taxon>Pseudomonadota</taxon>
        <taxon>Alphaproteobacteria</taxon>
        <taxon>Acetobacterales</taxon>
        <taxon>Acetobacteraceae</taxon>
        <taxon>Novacetimonas</taxon>
    </lineage>
</organism>
<sequence>MPYGGVFVGHDALAREELGMKRFLLAGVALALAGGMVVGGPAPAYARGGGGGWHGGDGGGRMGGGWHGGGGRWRNVDGWRGGGWSGRGWGWGWGGGYPMSGWGGWGYPYGWGWGWGGYGLGVGTGMAIGAAAVAASRQAAPGIYNGTSGSGPEDDSVYDAELNSLYSEMQQQQQSAPPSALVPSGGSAGQAGARGTTMPATPMQNAHTCPKGQVYNDLTENCDQS</sequence>
<accession>A0ABQ0SAK0</accession>
<gene>
    <name evidence="3" type="ORF">GHA01_00550</name>
</gene>
<keyword evidence="2" id="KW-1133">Transmembrane helix</keyword>
<keyword evidence="2" id="KW-0472">Membrane</keyword>
<dbReference type="Proteomes" id="UP000319478">
    <property type="component" value="Unassembled WGS sequence"/>
</dbReference>
<feature type="compositionally biased region" description="Polar residues" evidence="1">
    <location>
        <begin position="198"/>
        <end position="207"/>
    </location>
</feature>
<evidence type="ECO:0000313" key="4">
    <source>
        <dbReference type="Proteomes" id="UP000319478"/>
    </source>
</evidence>
<feature type="compositionally biased region" description="Polar residues" evidence="1">
    <location>
        <begin position="216"/>
        <end position="225"/>
    </location>
</feature>
<evidence type="ECO:0000256" key="2">
    <source>
        <dbReference type="SAM" id="Phobius"/>
    </source>
</evidence>
<feature type="transmembrane region" description="Helical" evidence="2">
    <location>
        <begin position="23"/>
        <end position="46"/>
    </location>
</feature>
<name>A0ABQ0SAK0_NOVHA</name>
<feature type="compositionally biased region" description="Low complexity" evidence="1">
    <location>
        <begin position="170"/>
        <end position="179"/>
    </location>
</feature>
<feature type="region of interest" description="Disordered" evidence="1">
    <location>
        <begin position="169"/>
        <end position="225"/>
    </location>
</feature>